<accession>A0ABX6V9F9</accession>
<dbReference type="EMBL" id="CP045503">
    <property type="protein sequence ID" value="QPG59313.1"/>
    <property type="molecule type" value="Genomic_DNA"/>
</dbReference>
<evidence type="ECO:0000313" key="2">
    <source>
        <dbReference type="EMBL" id="QPG59313.1"/>
    </source>
</evidence>
<evidence type="ECO:0000259" key="1">
    <source>
        <dbReference type="Pfam" id="PF09832"/>
    </source>
</evidence>
<proteinExistence type="predicted"/>
<name>A0ABX6V9F9_9GAMM</name>
<keyword evidence="3" id="KW-1185">Reference proteome</keyword>
<dbReference type="Pfam" id="PF09832">
    <property type="entry name" value="DUF2059"/>
    <property type="match status" value="1"/>
</dbReference>
<sequence>MKQLTLGLPFTTFIKLQNPLKPLRYFLSLLLIASALLVNFTVSADEDSRRYDVEQLLIEMKTESMIDTMYDQVTQMMLGMKQQLKVKESEQEMFETFMLKSTEIMRQELGWAQLKQPMIDLYAKHYSEKELADMIAFYRSESGRSMVEKMPLVMQESMIMTQALAQPMMIKMQSLSVEFNQELQAYREANTSEEVAD</sequence>
<dbReference type="InterPro" id="IPR018637">
    <property type="entry name" value="DUF2059"/>
</dbReference>
<evidence type="ECO:0000313" key="3">
    <source>
        <dbReference type="Proteomes" id="UP000316416"/>
    </source>
</evidence>
<dbReference type="RefSeq" id="WP_142871597.1">
    <property type="nucleotide sequence ID" value="NZ_CP045503.2"/>
</dbReference>
<feature type="domain" description="DUF2059" evidence="1">
    <location>
        <begin position="113"/>
        <end position="169"/>
    </location>
</feature>
<dbReference type="Proteomes" id="UP000316416">
    <property type="component" value="Chromosome"/>
</dbReference>
<protein>
    <submittedName>
        <fullName evidence="2">DUF2059 domain-containing protein</fullName>
    </submittedName>
</protein>
<organism evidence="2 3">
    <name type="scientific">Shewanella eurypsychrophilus</name>
    <dbReference type="NCBI Taxonomy" id="2593656"/>
    <lineage>
        <taxon>Bacteria</taxon>
        <taxon>Pseudomonadati</taxon>
        <taxon>Pseudomonadota</taxon>
        <taxon>Gammaproteobacteria</taxon>
        <taxon>Alteromonadales</taxon>
        <taxon>Shewanellaceae</taxon>
        <taxon>Shewanella</taxon>
    </lineage>
</organism>
<reference evidence="2" key="1">
    <citation type="submission" date="2021-07" db="EMBL/GenBank/DDBJ databases">
        <title>Shewanella sp. YLB-07 whole genome sequence.</title>
        <authorList>
            <person name="Yu L."/>
        </authorList>
    </citation>
    <scope>NUCLEOTIDE SEQUENCE</scope>
    <source>
        <strain evidence="2">YLB-08</strain>
    </source>
</reference>
<gene>
    <name evidence="2" type="ORF">FM038_019440</name>
</gene>